<dbReference type="Proteomes" id="UP000010433">
    <property type="component" value="Unassembled WGS sequence"/>
</dbReference>
<dbReference type="AlphaFoldDB" id="L1NFL5"/>
<name>L1NFL5_9BACT</name>
<reference evidence="1 2" key="1">
    <citation type="submission" date="2012-05" db="EMBL/GenBank/DDBJ databases">
        <authorList>
            <person name="Weinstock G."/>
            <person name="Sodergren E."/>
            <person name="Lobos E.A."/>
            <person name="Fulton L."/>
            <person name="Fulton R."/>
            <person name="Courtney L."/>
            <person name="Fronick C."/>
            <person name="O'Laughlin M."/>
            <person name="Godfrey J."/>
            <person name="Wilson R.M."/>
            <person name="Miner T."/>
            <person name="Farmer C."/>
            <person name="Delehaunty K."/>
            <person name="Cordes M."/>
            <person name="Minx P."/>
            <person name="Tomlinson C."/>
            <person name="Chen J."/>
            <person name="Wollam A."/>
            <person name="Pepin K.H."/>
            <person name="Bhonagiri V."/>
            <person name="Zhang X."/>
            <person name="Suruliraj S."/>
            <person name="Warren W."/>
            <person name="Mitreva M."/>
            <person name="Mardis E.R."/>
            <person name="Wilson R.K."/>
        </authorList>
    </citation>
    <scope>NUCLEOTIDE SEQUENCE [LARGE SCALE GENOMIC DNA]</scope>
    <source>
        <strain evidence="1 2">F0055</strain>
    </source>
</reference>
<gene>
    <name evidence="1" type="ORF">HMPREF9151_00888</name>
</gene>
<evidence type="ECO:0000313" key="2">
    <source>
        <dbReference type="Proteomes" id="UP000010433"/>
    </source>
</evidence>
<protein>
    <submittedName>
        <fullName evidence="1">Uncharacterized protein</fullName>
    </submittedName>
</protein>
<organism evidence="1 2">
    <name type="scientific">Hoylesella saccharolytica F0055</name>
    <dbReference type="NCBI Taxonomy" id="1127699"/>
    <lineage>
        <taxon>Bacteria</taxon>
        <taxon>Pseudomonadati</taxon>
        <taxon>Bacteroidota</taxon>
        <taxon>Bacteroidia</taxon>
        <taxon>Bacteroidales</taxon>
        <taxon>Prevotellaceae</taxon>
        <taxon>Hoylesella</taxon>
    </lineage>
</organism>
<dbReference type="EMBL" id="AMEP01000061">
    <property type="protein sequence ID" value="EKY01997.1"/>
    <property type="molecule type" value="Genomic_DNA"/>
</dbReference>
<keyword evidence="2" id="KW-1185">Reference proteome</keyword>
<evidence type="ECO:0000313" key="1">
    <source>
        <dbReference type="EMBL" id="EKY01997.1"/>
    </source>
</evidence>
<comment type="caution">
    <text evidence="1">The sequence shown here is derived from an EMBL/GenBank/DDBJ whole genome shotgun (WGS) entry which is preliminary data.</text>
</comment>
<dbReference type="HOGENOM" id="CLU_3121283_0_0_10"/>
<sequence length="50" mass="5991">MWICVPIMQCFVSSQQSVEFIFYDSLSSYTIQLYLLKGRLRENKLRLNLD</sequence>
<dbReference type="STRING" id="1127699.HMPREF9151_00888"/>
<proteinExistence type="predicted"/>
<accession>L1NFL5</accession>